<organism evidence="11 12">
    <name type="scientific">Monosiga brevicollis</name>
    <name type="common">Choanoflagellate</name>
    <dbReference type="NCBI Taxonomy" id="81824"/>
    <lineage>
        <taxon>Eukaryota</taxon>
        <taxon>Choanoflagellata</taxon>
        <taxon>Craspedida</taxon>
        <taxon>Salpingoecidae</taxon>
        <taxon>Monosiga</taxon>
    </lineage>
</organism>
<dbReference type="OMA" id="WIVESAY"/>
<evidence type="ECO:0000256" key="5">
    <source>
        <dbReference type="ARBA" id="ARBA00022679"/>
    </source>
</evidence>
<name>A9VB02_MONBE</name>
<evidence type="ECO:0000256" key="8">
    <source>
        <dbReference type="ARBA" id="ARBA00023136"/>
    </source>
</evidence>
<dbReference type="eggNOG" id="KOG3359">
    <property type="taxonomic scope" value="Eukaryota"/>
</dbReference>
<proteinExistence type="inferred from homology"/>
<evidence type="ECO:0000313" key="12">
    <source>
        <dbReference type="Proteomes" id="UP000001357"/>
    </source>
</evidence>
<dbReference type="Gene3D" id="2.80.10.50">
    <property type="match status" value="1"/>
</dbReference>
<dbReference type="InterPro" id="IPR036300">
    <property type="entry name" value="MIR_dom_sf"/>
</dbReference>
<evidence type="ECO:0000256" key="7">
    <source>
        <dbReference type="ARBA" id="ARBA00022989"/>
    </source>
</evidence>
<dbReference type="InterPro" id="IPR027005">
    <property type="entry name" value="PMT-like"/>
</dbReference>
<evidence type="ECO:0000256" key="6">
    <source>
        <dbReference type="ARBA" id="ARBA00022692"/>
    </source>
</evidence>
<feature type="transmembrane region" description="Helical" evidence="9">
    <location>
        <begin position="255"/>
        <end position="279"/>
    </location>
</feature>
<dbReference type="RefSeq" id="XP_001749927.1">
    <property type="nucleotide sequence ID" value="XM_001749875.1"/>
</dbReference>
<feature type="transmembrane region" description="Helical" evidence="9">
    <location>
        <begin position="202"/>
        <end position="235"/>
    </location>
</feature>
<dbReference type="GO" id="GO:0035269">
    <property type="term" value="P:protein O-linked glycosylation via mannose"/>
    <property type="evidence" value="ECO:0000318"/>
    <property type="project" value="GO_Central"/>
</dbReference>
<feature type="transmembrane region" description="Helical" evidence="9">
    <location>
        <begin position="152"/>
        <end position="171"/>
    </location>
</feature>
<comment type="subcellular location">
    <subcellularLocation>
        <location evidence="1">Endomembrane system</location>
        <topology evidence="1">Multi-pass membrane protein</topology>
    </subcellularLocation>
</comment>
<accession>A9VB02</accession>
<comment type="pathway">
    <text evidence="2">Protein modification; protein glycosylation.</text>
</comment>
<dbReference type="PANTHER" id="PTHR10050">
    <property type="entry name" value="DOLICHYL-PHOSPHATE-MANNOSE--PROTEIN MANNOSYLTRANSFERASE"/>
    <property type="match status" value="1"/>
</dbReference>
<evidence type="ECO:0000256" key="9">
    <source>
        <dbReference type="SAM" id="Phobius"/>
    </source>
</evidence>
<evidence type="ECO:0000256" key="3">
    <source>
        <dbReference type="ARBA" id="ARBA00007222"/>
    </source>
</evidence>
<keyword evidence="4" id="KW-0328">Glycosyltransferase</keyword>
<feature type="transmembrane region" description="Helical" evidence="9">
    <location>
        <begin position="177"/>
        <end position="195"/>
    </location>
</feature>
<evidence type="ECO:0000256" key="2">
    <source>
        <dbReference type="ARBA" id="ARBA00004922"/>
    </source>
</evidence>
<feature type="domain" description="ArnT-like N-terminal" evidence="10">
    <location>
        <begin position="42"/>
        <end position="284"/>
    </location>
</feature>
<dbReference type="AlphaFoldDB" id="A9VB02"/>
<dbReference type="InParanoid" id="A9VB02"/>
<feature type="transmembrane region" description="Helical" evidence="9">
    <location>
        <begin position="121"/>
        <end position="140"/>
    </location>
</feature>
<dbReference type="STRING" id="81824.A9VB02"/>
<dbReference type="PANTHER" id="PTHR10050:SF46">
    <property type="entry name" value="PROTEIN O-MANNOSYL-TRANSFERASE 2"/>
    <property type="match status" value="1"/>
</dbReference>
<evidence type="ECO:0000313" key="11">
    <source>
        <dbReference type="EMBL" id="EDQ85306.1"/>
    </source>
</evidence>
<keyword evidence="12" id="KW-1185">Reference proteome</keyword>
<reference evidence="11 12" key="1">
    <citation type="journal article" date="2008" name="Nature">
        <title>The genome of the choanoflagellate Monosiga brevicollis and the origin of metazoans.</title>
        <authorList>
            <consortium name="JGI Sequencing"/>
            <person name="King N."/>
            <person name="Westbrook M.J."/>
            <person name="Young S.L."/>
            <person name="Kuo A."/>
            <person name="Abedin M."/>
            <person name="Chapman J."/>
            <person name="Fairclough S."/>
            <person name="Hellsten U."/>
            <person name="Isogai Y."/>
            <person name="Letunic I."/>
            <person name="Marr M."/>
            <person name="Pincus D."/>
            <person name="Putnam N."/>
            <person name="Rokas A."/>
            <person name="Wright K.J."/>
            <person name="Zuzow R."/>
            <person name="Dirks W."/>
            <person name="Good M."/>
            <person name="Goodstein D."/>
            <person name="Lemons D."/>
            <person name="Li W."/>
            <person name="Lyons J.B."/>
            <person name="Morris A."/>
            <person name="Nichols S."/>
            <person name="Richter D.J."/>
            <person name="Salamov A."/>
            <person name="Bork P."/>
            <person name="Lim W.A."/>
            <person name="Manning G."/>
            <person name="Miller W.T."/>
            <person name="McGinnis W."/>
            <person name="Shapiro H."/>
            <person name="Tjian R."/>
            <person name="Grigoriev I.V."/>
            <person name="Rokhsar D."/>
        </authorList>
    </citation>
    <scope>NUCLEOTIDE SEQUENCE [LARGE SCALE GENOMIC DNA]</scope>
    <source>
        <strain evidence="12">MX1 / ATCC 50154</strain>
    </source>
</reference>
<sequence>MAVVEGDRAWLWPDNVDDGAKQEDVPQKVKADLILDLVLISLLSLVAWMTRIYHLSIPASVAWDETHFGKFANHYIKNEFYFDVHPPLAKMLIAGAGYLTNYRGDFAFKQPGDAYEQTPYYGMRLLCATMGSAVVPMGYVAVRVASSARTPALLAAMLLLAETSLLTASRFILLDPIMLFFIQAALTATFLFRACRTRPFGVWWWTSLATTGVMLGCAISCKFVGLFIVLFVGLYTANDLWELWGDLRVSIRTWTAHFAARVGTLILLPIIVYLACFWLHFAVCYRSGPGDAFMSSGFQTTLQGSEIYNRSMPQYIALGSVVTIKQFSHADSMIQQQQVTAYRYRDENNRWLIKTTNPLNETHDNYEDMHTQYLIRSGDRIRYAWFIPPPALPVDHQIHKVVTCYGDQGIGDVNDEWIIWKEDGQHGDHIQPVVDRIRLIHGWENVTRLCALASTGKKLPKWGFEQEAAKAPLTCVIASDSRPACLYGTLSFTITGGLRKTFPSLKCKVSGPA</sequence>
<dbReference type="GO" id="GO:0005783">
    <property type="term" value="C:endoplasmic reticulum"/>
    <property type="evidence" value="ECO:0000318"/>
    <property type="project" value="GO_Central"/>
</dbReference>
<feature type="transmembrane region" description="Helical" evidence="9">
    <location>
        <begin position="33"/>
        <end position="53"/>
    </location>
</feature>
<keyword evidence="8 9" id="KW-0472">Membrane</keyword>
<dbReference type="FunCoup" id="A9VB02">
    <property type="interactions" value="1056"/>
</dbReference>
<keyword evidence="7 9" id="KW-1133">Transmembrane helix</keyword>
<dbReference type="EMBL" id="CH991575">
    <property type="protein sequence ID" value="EDQ85306.1"/>
    <property type="molecule type" value="Genomic_DNA"/>
</dbReference>
<dbReference type="Pfam" id="PF02366">
    <property type="entry name" value="PMT"/>
    <property type="match status" value="1"/>
</dbReference>
<dbReference type="SUPFAM" id="SSF82109">
    <property type="entry name" value="MIR domain"/>
    <property type="match status" value="1"/>
</dbReference>
<comment type="similarity">
    <text evidence="3">Belongs to the glycosyltransferase 39 family.</text>
</comment>
<keyword evidence="6 9" id="KW-0812">Transmembrane</keyword>
<dbReference type="KEGG" id="mbr:MONBRDRAFT_29409"/>
<dbReference type="GO" id="GO:0016020">
    <property type="term" value="C:membrane"/>
    <property type="evidence" value="ECO:0007669"/>
    <property type="project" value="InterPro"/>
</dbReference>
<evidence type="ECO:0000259" key="10">
    <source>
        <dbReference type="Pfam" id="PF02366"/>
    </source>
</evidence>
<evidence type="ECO:0000256" key="1">
    <source>
        <dbReference type="ARBA" id="ARBA00004127"/>
    </source>
</evidence>
<dbReference type="UniPathway" id="UPA00378"/>
<dbReference type="Proteomes" id="UP000001357">
    <property type="component" value="Unassembled WGS sequence"/>
</dbReference>
<gene>
    <name evidence="11" type="ORF">MONBRDRAFT_29409</name>
</gene>
<dbReference type="InterPro" id="IPR003342">
    <property type="entry name" value="ArnT-like_N"/>
</dbReference>
<protein>
    <recommendedName>
        <fullName evidence="10">ArnT-like N-terminal domain-containing protein</fullName>
    </recommendedName>
</protein>
<dbReference type="GeneID" id="5895143"/>
<evidence type="ECO:0000256" key="4">
    <source>
        <dbReference type="ARBA" id="ARBA00022676"/>
    </source>
</evidence>
<keyword evidence="5" id="KW-0808">Transferase</keyword>
<dbReference type="GO" id="GO:0004169">
    <property type="term" value="F:dolichyl-phosphate-mannose-protein mannosyltransferase activity"/>
    <property type="evidence" value="ECO:0000318"/>
    <property type="project" value="GO_Central"/>
</dbReference>